<sequence>IYDEFQKYNQSKTTPIEIGKDVKISNLYELNIKTSQYDKFNTFTVIITPLNANLHNQIVFEFQNISDPKKKPKKSDPDKKPDGDNNPGNSSSGFDENNPNGGRSNFDPNNPGT</sequence>
<organism evidence="2">
    <name type="scientific">Escherichia coli</name>
    <dbReference type="NCBI Taxonomy" id="562"/>
    <lineage>
        <taxon>Bacteria</taxon>
        <taxon>Pseudomonadati</taxon>
        <taxon>Pseudomonadota</taxon>
        <taxon>Gammaproteobacteria</taxon>
        <taxon>Enterobacterales</taxon>
        <taxon>Enterobacteriaceae</taxon>
        <taxon>Escherichia</taxon>
    </lineage>
</organism>
<accession>A0A6D1AAY2</accession>
<gene>
    <name evidence="2" type="ORF">G3563_27030</name>
</gene>
<proteinExistence type="predicted"/>
<dbReference type="AlphaFoldDB" id="A0A6D1AAY2"/>
<feature type="region of interest" description="Disordered" evidence="1">
    <location>
        <begin position="64"/>
        <end position="113"/>
    </location>
</feature>
<feature type="compositionally biased region" description="Polar residues" evidence="1">
    <location>
        <begin position="89"/>
        <end position="113"/>
    </location>
</feature>
<evidence type="ECO:0000313" key="2">
    <source>
        <dbReference type="EMBL" id="NEU02732.1"/>
    </source>
</evidence>
<reference evidence="2" key="1">
    <citation type="submission" date="2020-02" db="EMBL/GenBank/DDBJ databases">
        <title>Investigating the Use of Bacteriophages as New Decolonization Strategy for Intestinal Carriage of CTX-M-15-producing ST131 Escherichia coli: an In Vitro Continuous Culture System Model.</title>
        <authorList>
            <person name="Bernasconi O.J."/>
            <person name="Campos-Madueno E.I."/>
            <person name="Dona V."/>
            <person name="Perreten V."/>
            <person name="Carattoli A."/>
            <person name="Endimiani A."/>
        </authorList>
    </citation>
    <scope>NUCLEOTIDE SEQUENCE</scope>
    <source>
        <strain evidence="2">4901.28</strain>
    </source>
</reference>
<name>A0A6D1AAY2_ECOLX</name>
<feature type="non-terminal residue" evidence="2">
    <location>
        <position position="1"/>
    </location>
</feature>
<feature type="compositionally biased region" description="Basic and acidic residues" evidence="1">
    <location>
        <begin position="74"/>
        <end position="83"/>
    </location>
</feature>
<evidence type="ECO:0000256" key="1">
    <source>
        <dbReference type="SAM" id="MobiDB-lite"/>
    </source>
</evidence>
<dbReference type="EMBL" id="JAAHTE010000236">
    <property type="protein sequence ID" value="NEU02732.1"/>
    <property type="molecule type" value="Genomic_DNA"/>
</dbReference>
<comment type="caution">
    <text evidence="2">The sequence shown here is derived from an EMBL/GenBank/DDBJ whole genome shotgun (WGS) entry which is preliminary data.</text>
</comment>
<protein>
    <submittedName>
        <fullName evidence="2">Uncharacterized protein</fullName>
    </submittedName>
</protein>